<dbReference type="KEGG" id="fbm:MQE35_14470"/>
<sequence length="136" mass="16089">MDERKIYVVYSLSRLFAGVIMMGHGMYNAFNFKEYVHRVEVYFTKLDFFNNSFLYHTSPFVPFEEFTLGLFLVMGFKLKMALRLSVVLYTFLILFLLDAGAYNLIPFHIVLMGVFLILDYSHKYNYKECLLTLLKV</sequence>
<evidence type="ECO:0008006" key="4">
    <source>
        <dbReference type="Google" id="ProtNLM"/>
    </source>
</evidence>
<dbReference type="EMBL" id="CP094358">
    <property type="protein sequence ID" value="UOB16931.1"/>
    <property type="molecule type" value="Genomic_DNA"/>
</dbReference>
<organism evidence="2 3">
    <name type="scientific">Abyssalbus ytuae</name>
    <dbReference type="NCBI Taxonomy" id="2926907"/>
    <lineage>
        <taxon>Bacteria</taxon>
        <taxon>Pseudomonadati</taxon>
        <taxon>Bacteroidota</taxon>
        <taxon>Flavobacteriia</taxon>
        <taxon>Flavobacteriales</taxon>
        <taxon>Flavobacteriaceae</taxon>
        <taxon>Abyssalbus</taxon>
    </lineage>
</organism>
<name>A0A9E7CSV8_9FLAO</name>
<dbReference type="AlphaFoldDB" id="A0A9E7CSV8"/>
<keyword evidence="1" id="KW-1133">Transmembrane helix</keyword>
<protein>
    <recommendedName>
        <fullName evidence="4">DoxX family protein</fullName>
    </recommendedName>
</protein>
<evidence type="ECO:0000313" key="2">
    <source>
        <dbReference type="EMBL" id="UOB16931.1"/>
    </source>
</evidence>
<accession>A0A9E7CSV8</accession>
<feature type="transmembrane region" description="Helical" evidence="1">
    <location>
        <begin position="53"/>
        <end position="73"/>
    </location>
</feature>
<keyword evidence="3" id="KW-1185">Reference proteome</keyword>
<reference evidence="2" key="1">
    <citation type="submission" date="2022-03" db="EMBL/GenBank/DDBJ databases">
        <title>Description of Abyssus ytuae gen. nov., sp. nov., a novel member of the family Flavobacteriaceae isolated from the sediment of Mariana Trench.</title>
        <authorList>
            <person name="Zhang J."/>
            <person name="Xu X."/>
        </authorList>
    </citation>
    <scope>NUCLEOTIDE SEQUENCE</scope>
    <source>
        <strain evidence="2">MT3330</strain>
    </source>
</reference>
<evidence type="ECO:0000313" key="3">
    <source>
        <dbReference type="Proteomes" id="UP000831290"/>
    </source>
</evidence>
<gene>
    <name evidence="2" type="ORF">MQE35_14470</name>
</gene>
<dbReference type="Proteomes" id="UP000831290">
    <property type="component" value="Chromosome"/>
</dbReference>
<evidence type="ECO:0000256" key="1">
    <source>
        <dbReference type="SAM" id="Phobius"/>
    </source>
</evidence>
<keyword evidence="1" id="KW-0472">Membrane</keyword>
<feature type="transmembrane region" description="Helical" evidence="1">
    <location>
        <begin position="7"/>
        <end position="27"/>
    </location>
</feature>
<proteinExistence type="predicted"/>
<keyword evidence="1" id="KW-0812">Transmembrane</keyword>
<dbReference type="RefSeq" id="WP_255842186.1">
    <property type="nucleotide sequence ID" value="NZ_CP094358.1"/>
</dbReference>